<name>A0AAV9E3L6_ACOCL</name>
<evidence type="ECO:0008006" key="6">
    <source>
        <dbReference type="Google" id="ProtNLM"/>
    </source>
</evidence>
<dbReference type="PANTHER" id="PTHR31280:SF1">
    <property type="entry name" value="OS03G0138600 PROTEIN"/>
    <property type="match status" value="1"/>
</dbReference>
<dbReference type="InterPro" id="IPR014770">
    <property type="entry name" value="Munc13_1"/>
</dbReference>
<dbReference type="InterPro" id="IPR057984">
    <property type="entry name" value="PATROL1_C"/>
</dbReference>
<organism evidence="4 5">
    <name type="scientific">Acorus calamus</name>
    <name type="common">Sweet flag</name>
    <dbReference type="NCBI Taxonomy" id="4465"/>
    <lineage>
        <taxon>Eukaryota</taxon>
        <taxon>Viridiplantae</taxon>
        <taxon>Streptophyta</taxon>
        <taxon>Embryophyta</taxon>
        <taxon>Tracheophyta</taxon>
        <taxon>Spermatophyta</taxon>
        <taxon>Magnoliopsida</taxon>
        <taxon>Liliopsida</taxon>
        <taxon>Acoraceae</taxon>
        <taxon>Acorus</taxon>
    </lineage>
</organism>
<dbReference type="Proteomes" id="UP001180020">
    <property type="component" value="Unassembled WGS sequence"/>
</dbReference>
<feature type="domain" description="MHD2" evidence="3">
    <location>
        <begin position="762"/>
        <end position="873"/>
    </location>
</feature>
<gene>
    <name evidence="4" type="ORF">QJS10_CPA09g01968</name>
</gene>
<dbReference type="PANTHER" id="PTHR31280">
    <property type="entry name" value="PROTEIN UNC-13 HOMOLOG"/>
    <property type="match status" value="1"/>
</dbReference>
<feature type="region of interest" description="Disordered" evidence="1">
    <location>
        <begin position="99"/>
        <end position="132"/>
    </location>
</feature>
<feature type="compositionally biased region" description="Basic residues" evidence="1">
    <location>
        <begin position="99"/>
        <end position="115"/>
    </location>
</feature>
<dbReference type="Pfam" id="PF25761">
    <property type="entry name" value="TPR_PATROL1"/>
    <property type="match status" value="1"/>
</dbReference>
<feature type="domain" description="MHD1" evidence="2">
    <location>
        <begin position="479"/>
        <end position="621"/>
    </location>
</feature>
<dbReference type="InterPro" id="IPR008528">
    <property type="entry name" value="unc-13_homologue"/>
</dbReference>
<protein>
    <recommendedName>
        <fullName evidence="6">MHD1 domain-containing protein</fullName>
    </recommendedName>
</protein>
<reference evidence="4" key="2">
    <citation type="submission" date="2023-06" db="EMBL/GenBank/DDBJ databases">
        <authorList>
            <person name="Ma L."/>
            <person name="Liu K.-W."/>
            <person name="Li Z."/>
            <person name="Hsiao Y.-Y."/>
            <person name="Qi Y."/>
            <person name="Fu T."/>
            <person name="Tang G."/>
            <person name="Zhang D."/>
            <person name="Sun W.-H."/>
            <person name="Liu D.-K."/>
            <person name="Li Y."/>
            <person name="Chen G.-Z."/>
            <person name="Liu X.-D."/>
            <person name="Liao X.-Y."/>
            <person name="Jiang Y.-T."/>
            <person name="Yu X."/>
            <person name="Hao Y."/>
            <person name="Huang J."/>
            <person name="Zhao X.-W."/>
            <person name="Ke S."/>
            <person name="Chen Y.-Y."/>
            <person name="Wu W.-L."/>
            <person name="Hsu J.-L."/>
            <person name="Lin Y.-F."/>
            <person name="Huang M.-D."/>
            <person name="Li C.-Y."/>
            <person name="Huang L."/>
            <person name="Wang Z.-W."/>
            <person name="Zhao X."/>
            <person name="Zhong W.-Y."/>
            <person name="Peng D.-H."/>
            <person name="Ahmad S."/>
            <person name="Lan S."/>
            <person name="Zhang J.-S."/>
            <person name="Tsai W.-C."/>
            <person name="Van De Peer Y."/>
            <person name="Liu Z.-J."/>
        </authorList>
    </citation>
    <scope>NUCLEOTIDE SEQUENCE</scope>
    <source>
        <strain evidence="4">CP</strain>
        <tissue evidence="4">Leaves</tissue>
    </source>
</reference>
<evidence type="ECO:0000313" key="4">
    <source>
        <dbReference type="EMBL" id="KAK1307711.1"/>
    </source>
</evidence>
<evidence type="ECO:0000313" key="5">
    <source>
        <dbReference type="Proteomes" id="UP001180020"/>
    </source>
</evidence>
<comment type="caution">
    <text evidence="4">The sequence shown here is derived from an EMBL/GenBank/DDBJ whole genome shotgun (WGS) entry which is preliminary data.</text>
</comment>
<accession>A0AAV9E3L6</accession>
<dbReference type="PROSITE" id="PS51259">
    <property type="entry name" value="MHD2"/>
    <property type="match status" value="1"/>
</dbReference>
<evidence type="ECO:0000256" key="1">
    <source>
        <dbReference type="SAM" id="MobiDB-lite"/>
    </source>
</evidence>
<dbReference type="PROSITE" id="PS51258">
    <property type="entry name" value="MHD1"/>
    <property type="match status" value="1"/>
</dbReference>
<proteinExistence type="predicted"/>
<keyword evidence="5" id="KW-1185">Reference proteome</keyword>
<reference evidence="4" key="1">
    <citation type="journal article" date="2023" name="Nat. Commun.">
        <title>Diploid and tetraploid genomes of Acorus and the evolution of monocots.</title>
        <authorList>
            <person name="Ma L."/>
            <person name="Liu K.W."/>
            <person name="Li Z."/>
            <person name="Hsiao Y.Y."/>
            <person name="Qi Y."/>
            <person name="Fu T."/>
            <person name="Tang G.D."/>
            <person name="Zhang D."/>
            <person name="Sun W.H."/>
            <person name="Liu D.K."/>
            <person name="Li Y."/>
            <person name="Chen G.Z."/>
            <person name="Liu X.D."/>
            <person name="Liao X.Y."/>
            <person name="Jiang Y.T."/>
            <person name="Yu X."/>
            <person name="Hao Y."/>
            <person name="Huang J."/>
            <person name="Zhao X.W."/>
            <person name="Ke S."/>
            <person name="Chen Y.Y."/>
            <person name="Wu W.L."/>
            <person name="Hsu J.L."/>
            <person name="Lin Y.F."/>
            <person name="Huang M.D."/>
            <person name="Li C.Y."/>
            <person name="Huang L."/>
            <person name="Wang Z.W."/>
            <person name="Zhao X."/>
            <person name="Zhong W.Y."/>
            <person name="Peng D.H."/>
            <person name="Ahmad S."/>
            <person name="Lan S."/>
            <person name="Zhang J.S."/>
            <person name="Tsai W.C."/>
            <person name="Van de Peer Y."/>
            <person name="Liu Z.J."/>
        </authorList>
    </citation>
    <scope>NUCLEOTIDE SEQUENCE</scope>
    <source>
        <strain evidence="4">CP</strain>
    </source>
</reference>
<evidence type="ECO:0000259" key="3">
    <source>
        <dbReference type="PROSITE" id="PS51259"/>
    </source>
</evidence>
<dbReference type="InterPro" id="IPR014772">
    <property type="entry name" value="Munc13_dom-2"/>
</dbReference>
<dbReference type="EMBL" id="JAUJYO010000009">
    <property type="protein sequence ID" value="KAK1307711.1"/>
    <property type="molecule type" value="Genomic_DNA"/>
</dbReference>
<evidence type="ECO:0000259" key="2">
    <source>
        <dbReference type="PROSITE" id="PS51258"/>
    </source>
</evidence>
<sequence>MGSRRLSIGGSSSFRSDVVCAIDREAEWPFGRVDSLDRDNLRETAYELFFASCRASPVLCAGRNHPVIYYPDAPPNASGDGPRPGVGMVGTSRIKRALGLRPAAHNRRPSQRRAGNRTPIGSMSPNPMMGRARRPMTSAELMRQQMRVSEQSDKRLRKTLLRTLLGQAGLVLHPSVPLDRTSNPHVARLHDIVRTSEIRPVDTGRGSDAMKTLCSSVIALAWRTQSDACHWADGSPLNVHLYLSLLQSVFDVRDETLVVDEVDELVELMRKTWPTLGMNRALHNLCFAWVLFQQFVTAGRAEQDLLGAALAMLEEVASDAKKGEYNREGGGAYVKVLASAMASMQGWAEKSVLDYHECFGKGGVGLMECVLSLALSTSKILEPVDPVESRVDYYIRSSLRNAFNKVLEIEGEEGTSESLVALATETEELVLREKEHFSPTLKRWHPTSAAVAAVTLHNCYGSVLKQYLSGVTTLTNDVIRVLNTAGKLEKVLVQMVDEDIADCDDGGKSIMREMLPYEIESIVLGLIKTWIDERLKRGRECLSRAKDTETWSAMSKMEPHAQSAVELMNLAKETVEEFFEIPVGMRDDLVQDLADGWEGIVRDYTSFMDSCGSKQSYIPTLPPLTRCNHDLKIRRLCMRAATCNAGYSDHNHHHTPDNEPRPTMSRGTHRLYVRLNTLYYLLTHLHHLDNTLSPRFPNSHRRRFSTTSTTTATTSSSSYFETARSSIQSSIHHVSEVAAYRLVFLDCNHAFYETLYRGDVASARVHPALRALKQNLTLMTSILTDKSQPLAVKEVMKASFEAFMMVLLAGGGDRAFSEAEQSMVAEDLGSLKRVFAVCGEGVVAEEVVEKEAEVVEGVVGLMGMGTVGVIEGFKRAAWEGSGMGMVVGEEKVVPMPPTTGRWNREDPNTVLRVLCHRDDVVADRFLKKAFQLPKSR</sequence>
<dbReference type="AlphaFoldDB" id="A0AAV9E3L6"/>